<accession>A0ABV4HY60</accession>
<feature type="compositionally biased region" description="Acidic residues" evidence="1">
    <location>
        <begin position="220"/>
        <end position="231"/>
    </location>
</feature>
<dbReference type="RefSeq" id="WP_370717403.1">
    <property type="nucleotide sequence ID" value="NZ_JBGGTQ010000002.1"/>
</dbReference>
<evidence type="ECO:0000313" key="2">
    <source>
        <dbReference type="EMBL" id="MEZ0491356.1"/>
    </source>
</evidence>
<organism evidence="2 3">
    <name type="scientific">Kineococcus mangrovi</name>
    <dbReference type="NCBI Taxonomy" id="1660183"/>
    <lineage>
        <taxon>Bacteria</taxon>
        <taxon>Bacillati</taxon>
        <taxon>Actinomycetota</taxon>
        <taxon>Actinomycetes</taxon>
        <taxon>Kineosporiales</taxon>
        <taxon>Kineosporiaceae</taxon>
        <taxon>Kineococcus</taxon>
    </lineage>
</organism>
<evidence type="ECO:0000256" key="1">
    <source>
        <dbReference type="SAM" id="MobiDB-lite"/>
    </source>
</evidence>
<dbReference type="EMBL" id="JBGGTQ010000002">
    <property type="protein sequence ID" value="MEZ0491356.1"/>
    <property type="molecule type" value="Genomic_DNA"/>
</dbReference>
<evidence type="ECO:0000313" key="3">
    <source>
        <dbReference type="Proteomes" id="UP001566476"/>
    </source>
</evidence>
<protein>
    <recommendedName>
        <fullName evidence="4">Copper(I)-binding protein</fullName>
    </recommendedName>
</protein>
<keyword evidence="3" id="KW-1185">Reference proteome</keyword>
<reference evidence="2 3" key="1">
    <citation type="submission" date="2024-07" db="EMBL/GenBank/DDBJ databases">
        <authorList>
            <person name="Thanompreechachai J."/>
            <person name="Duangmal K."/>
        </authorList>
    </citation>
    <scope>NUCLEOTIDE SEQUENCE [LARGE SCALE GENOMIC DNA]</scope>
    <source>
        <strain evidence="2 3">TBRC 1896</strain>
    </source>
</reference>
<evidence type="ECO:0008006" key="4">
    <source>
        <dbReference type="Google" id="ProtNLM"/>
    </source>
</evidence>
<feature type="compositionally biased region" description="Low complexity" evidence="1">
    <location>
        <begin position="190"/>
        <end position="208"/>
    </location>
</feature>
<proteinExistence type="predicted"/>
<gene>
    <name evidence="2" type="ORF">AB2L28_03815</name>
</gene>
<feature type="region of interest" description="Disordered" evidence="1">
    <location>
        <begin position="190"/>
        <end position="231"/>
    </location>
</feature>
<sequence>MKLRTPLLTSGDRTRLVRRSALAVLTSAAVLGVSGCSVFSPPTVLKPYAPSDGSQTTVGDVAIRNVLVVSSGVDEPGVLSAVLVNTGTGTADVSVSVDVDAGPPATESYTLAENASLHIGDPRAAVENVSPVADDAGNEQRVSWIQVPQVPVVPGKTVPVSFTVGGQEASVNAQVLLPCFEYATLTPTADPSATATATATAGASPSPTVTCGPATGEEGLLSDEDSENSEE</sequence>
<name>A0ABV4HY60_9ACTN</name>
<comment type="caution">
    <text evidence="2">The sequence shown here is derived from an EMBL/GenBank/DDBJ whole genome shotgun (WGS) entry which is preliminary data.</text>
</comment>
<dbReference type="Proteomes" id="UP001566476">
    <property type="component" value="Unassembled WGS sequence"/>
</dbReference>